<keyword evidence="1" id="KW-1133">Transmembrane helix</keyword>
<keyword evidence="1" id="KW-0472">Membrane</keyword>
<dbReference type="Gene3D" id="3.40.30.10">
    <property type="entry name" value="Glutaredoxin"/>
    <property type="match status" value="1"/>
</dbReference>
<evidence type="ECO:0000256" key="1">
    <source>
        <dbReference type="SAM" id="Phobius"/>
    </source>
</evidence>
<gene>
    <name evidence="3" type="ORF">FQ154_19650</name>
</gene>
<evidence type="ECO:0000313" key="4">
    <source>
        <dbReference type="Proteomes" id="UP000323856"/>
    </source>
</evidence>
<organism evidence="3 4">
    <name type="scientific">Paeniglutamicibacter gangotriensis</name>
    <dbReference type="NCBI Taxonomy" id="254787"/>
    <lineage>
        <taxon>Bacteria</taxon>
        <taxon>Bacillati</taxon>
        <taxon>Actinomycetota</taxon>
        <taxon>Actinomycetes</taxon>
        <taxon>Micrococcales</taxon>
        <taxon>Micrococcaceae</taxon>
        <taxon>Paeniglutamicibacter</taxon>
    </lineage>
</organism>
<proteinExistence type="predicted"/>
<sequence length="282" mass="30007">MPPQPATKNQRRAEAREIARLEREQRQKRQRRTKVLVRVGATVGVLAVLAAIGGGIWLSSRPDAPGPANLLSGGALFTGSNGEISIVETAGQAAGEDPTPSDTSSYDASANIVSYLDFGCEYCKAFETTNAAQIEELVAAGEATLEVVPVAITGPYAVRSASAASCLAAYQPESFFDMLPAMYDNQPAEGTSLTNSEILEIWRNAGIDPSTELESCVNDERYAEWIQANTERVVNDPAIANPATGGFGTPTIFVNDIRYEGTLQDPAVFAQFISDNSRPAGT</sequence>
<name>A0A5B0E6W3_9MICC</name>
<protein>
    <recommendedName>
        <fullName evidence="2">Thioredoxin-like fold domain-containing protein</fullName>
    </recommendedName>
</protein>
<dbReference type="EMBL" id="VOBL01000036">
    <property type="protein sequence ID" value="KAA0973119.1"/>
    <property type="molecule type" value="Genomic_DNA"/>
</dbReference>
<accession>A0A5B0E6W3</accession>
<evidence type="ECO:0000313" key="3">
    <source>
        <dbReference type="EMBL" id="KAA0973119.1"/>
    </source>
</evidence>
<dbReference type="RefSeq" id="WP_149621038.1">
    <property type="nucleotide sequence ID" value="NZ_JBITUG010000005.1"/>
</dbReference>
<keyword evidence="1" id="KW-0812">Transmembrane</keyword>
<evidence type="ECO:0000259" key="2">
    <source>
        <dbReference type="Pfam" id="PF13462"/>
    </source>
</evidence>
<comment type="caution">
    <text evidence="3">The sequence shown here is derived from an EMBL/GenBank/DDBJ whole genome shotgun (WGS) entry which is preliminary data.</text>
</comment>
<dbReference type="SUPFAM" id="SSF52833">
    <property type="entry name" value="Thioredoxin-like"/>
    <property type="match status" value="1"/>
</dbReference>
<dbReference type="AlphaFoldDB" id="A0A5B0E6W3"/>
<dbReference type="InterPro" id="IPR012336">
    <property type="entry name" value="Thioredoxin-like_fold"/>
</dbReference>
<feature type="transmembrane region" description="Helical" evidence="1">
    <location>
        <begin position="35"/>
        <end position="58"/>
    </location>
</feature>
<dbReference type="Proteomes" id="UP000323856">
    <property type="component" value="Unassembled WGS sequence"/>
</dbReference>
<feature type="domain" description="Thioredoxin-like fold" evidence="2">
    <location>
        <begin position="107"/>
        <end position="263"/>
    </location>
</feature>
<dbReference type="OrthoDB" id="117402at2"/>
<reference evidence="3 4" key="1">
    <citation type="submission" date="2019-07" db="EMBL/GenBank/DDBJ databases">
        <title>Analysis of the biochemical properties, biological activity and biotechnological potential of siderophores and biosurfactants produced by Antarctic psychrotolerant bacteria.</title>
        <authorList>
            <person name="Styczynski M."/>
            <person name="Krucon T."/>
            <person name="Decewicz P."/>
            <person name="Dziewit L."/>
        </authorList>
    </citation>
    <scope>NUCLEOTIDE SEQUENCE [LARGE SCALE GENOMIC DNA]</scope>
    <source>
        <strain evidence="3 4">ANT_H27</strain>
    </source>
</reference>
<dbReference type="Pfam" id="PF13462">
    <property type="entry name" value="Thioredoxin_4"/>
    <property type="match status" value="1"/>
</dbReference>
<dbReference type="InterPro" id="IPR036249">
    <property type="entry name" value="Thioredoxin-like_sf"/>
</dbReference>